<keyword evidence="4" id="KW-0443">Lipid metabolism</keyword>
<keyword evidence="6" id="KW-1185">Reference proteome</keyword>
<accession>A0ABR2T2N8</accession>
<dbReference type="PANTHER" id="PTHR31403">
    <property type="entry name" value="PHOSPHOLIPASE A1-IBETA2, CHLOROPLASTIC"/>
    <property type="match status" value="1"/>
</dbReference>
<evidence type="ECO:0000256" key="1">
    <source>
        <dbReference type="ARBA" id="ARBA00010701"/>
    </source>
</evidence>
<dbReference type="EMBL" id="JBBPBN010000010">
    <property type="protein sequence ID" value="KAK9031478.1"/>
    <property type="molecule type" value="Genomic_DNA"/>
</dbReference>
<sequence>MHKGPTWLSTRSSWISYVAVCHNKQEIARLGHRDVNIAFRGITTCLEWFENLCTTLTCLPGNGLKSMCERRRWFMQEWDEQQRVPSPLQGRCGELLSQSRHLSARMLPSPL</sequence>
<evidence type="ECO:0000256" key="3">
    <source>
        <dbReference type="ARBA" id="ARBA00022963"/>
    </source>
</evidence>
<dbReference type="PANTHER" id="PTHR31403:SF8">
    <property type="entry name" value="PHOSPHOLIPASE A(1) DAD1, CHLOROPLASTIC-LIKE"/>
    <property type="match status" value="1"/>
</dbReference>
<evidence type="ECO:0000313" key="5">
    <source>
        <dbReference type="EMBL" id="KAK9031478.1"/>
    </source>
</evidence>
<proteinExistence type="inferred from homology"/>
<evidence type="ECO:0000256" key="4">
    <source>
        <dbReference type="ARBA" id="ARBA00023098"/>
    </source>
</evidence>
<dbReference type="Gene3D" id="3.40.50.1820">
    <property type="entry name" value="alpha/beta hydrolase"/>
    <property type="match status" value="1"/>
</dbReference>
<name>A0ABR2T2N8_9ROSI</name>
<comment type="similarity">
    <text evidence="1">Belongs to the AB hydrolase superfamily. Lipase family.</text>
</comment>
<protein>
    <submittedName>
        <fullName evidence="5">Uncharacterized protein</fullName>
    </submittedName>
</protein>
<evidence type="ECO:0000313" key="6">
    <source>
        <dbReference type="Proteomes" id="UP001396334"/>
    </source>
</evidence>
<keyword evidence="2" id="KW-0378">Hydrolase</keyword>
<evidence type="ECO:0000256" key="2">
    <source>
        <dbReference type="ARBA" id="ARBA00022801"/>
    </source>
</evidence>
<keyword evidence="3" id="KW-0442">Lipid degradation</keyword>
<reference evidence="5 6" key="1">
    <citation type="journal article" date="2024" name="G3 (Bethesda)">
        <title>Genome assembly of Hibiscus sabdariffa L. provides insights into metabolisms of medicinal natural products.</title>
        <authorList>
            <person name="Kim T."/>
        </authorList>
    </citation>
    <scope>NUCLEOTIDE SEQUENCE [LARGE SCALE GENOMIC DNA]</scope>
    <source>
        <strain evidence="5">TK-2024</strain>
        <tissue evidence="5">Old leaves</tissue>
    </source>
</reference>
<dbReference type="InterPro" id="IPR029058">
    <property type="entry name" value="AB_hydrolase_fold"/>
</dbReference>
<organism evidence="5 6">
    <name type="scientific">Hibiscus sabdariffa</name>
    <name type="common">roselle</name>
    <dbReference type="NCBI Taxonomy" id="183260"/>
    <lineage>
        <taxon>Eukaryota</taxon>
        <taxon>Viridiplantae</taxon>
        <taxon>Streptophyta</taxon>
        <taxon>Embryophyta</taxon>
        <taxon>Tracheophyta</taxon>
        <taxon>Spermatophyta</taxon>
        <taxon>Magnoliopsida</taxon>
        <taxon>eudicotyledons</taxon>
        <taxon>Gunneridae</taxon>
        <taxon>Pentapetalae</taxon>
        <taxon>rosids</taxon>
        <taxon>malvids</taxon>
        <taxon>Malvales</taxon>
        <taxon>Malvaceae</taxon>
        <taxon>Malvoideae</taxon>
        <taxon>Hibiscus</taxon>
    </lineage>
</organism>
<comment type="caution">
    <text evidence="5">The sequence shown here is derived from an EMBL/GenBank/DDBJ whole genome shotgun (WGS) entry which is preliminary data.</text>
</comment>
<gene>
    <name evidence="5" type="ORF">V6N11_032855</name>
</gene>
<dbReference type="Proteomes" id="UP001396334">
    <property type="component" value="Unassembled WGS sequence"/>
</dbReference>